<name>A0A183JZM0_9TREM</name>
<organism evidence="3">
    <name type="scientific">Schistosoma curassoni</name>
    <dbReference type="NCBI Taxonomy" id="6186"/>
    <lineage>
        <taxon>Eukaryota</taxon>
        <taxon>Metazoa</taxon>
        <taxon>Spiralia</taxon>
        <taxon>Lophotrochozoa</taxon>
        <taxon>Platyhelminthes</taxon>
        <taxon>Trematoda</taxon>
        <taxon>Digenea</taxon>
        <taxon>Strigeidida</taxon>
        <taxon>Schistosomatoidea</taxon>
        <taxon>Schistosomatidae</taxon>
        <taxon>Schistosoma</taxon>
    </lineage>
</organism>
<accession>A0A183JZM0</accession>
<reference evidence="3" key="1">
    <citation type="submission" date="2016-06" db="UniProtKB">
        <authorList>
            <consortium name="WormBaseParasite"/>
        </authorList>
    </citation>
    <scope>IDENTIFICATION</scope>
</reference>
<dbReference type="EMBL" id="UZAK01032635">
    <property type="protein sequence ID" value="VDP29590.1"/>
    <property type="molecule type" value="Genomic_DNA"/>
</dbReference>
<sequence>MVARGSQQETLDPGFVLLGTRQQDVLKKSLSEKKEDLCFTQNTKSMKMFASHRTVFTNLNVYGQTYTGRSDRDFQIRVSEYVPKWLQKALKSNDQIGVDDKYPSSSIAKLTVETGYMIDRNSVYTRV</sequence>
<keyword evidence="2" id="KW-1185">Reference proteome</keyword>
<reference evidence="1 2" key="2">
    <citation type="submission" date="2018-11" db="EMBL/GenBank/DDBJ databases">
        <authorList>
            <consortium name="Pathogen Informatics"/>
        </authorList>
    </citation>
    <scope>NUCLEOTIDE SEQUENCE [LARGE SCALE GENOMIC DNA]</scope>
    <source>
        <strain evidence="1">Dakar</strain>
        <strain evidence="2">Dakar, Senegal</strain>
    </source>
</reference>
<gene>
    <name evidence="1" type="ORF">SCUD_LOCUS8178</name>
</gene>
<dbReference type="AlphaFoldDB" id="A0A183JZM0"/>
<dbReference type="WBParaSite" id="SCUD_0000817801-mRNA-1">
    <property type="protein sequence ID" value="SCUD_0000817801-mRNA-1"/>
    <property type="gene ID" value="SCUD_0000817801"/>
</dbReference>
<evidence type="ECO:0000313" key="3">
    <source>
        <dbReference type="WBParaSite" id="SCUD_0000817801-mRNA-1"/>
    </source>
</evidence>
<dbReference type="Proteomes" id="UP000279833">
    <property type="component" value="Unassembled WGS sequence"/>
</dbReference>
<evidence type="ECO:0000313" key="1">
    <source>
        <dbReference type="EMBL" id="VDP29590.1"/>
    </source>
</evidence>
<protein>
    <submittedName>
        <fullName evidence="3">DDE_Tnp_1_7 domain-containing protein</fullName>
    </submittedName>
</protein>
<evidence type="ECO:0000313" key="2">
    <source>
        <dbReference type="Proteomes" id="UP000279833"/>
    </source>
</evidence>
<proteinExistence type="predicted"/>